<organism evidence="2 3">
    <name type="scientific">Arcticibacter svalbardensis MN12-7</name>
    <dbReference type="NCBI Taxonomy" id="1150600"/>
    <lineage>
        <taxon>Bacteria</taxon>
        <taxon>Pseudomonadati</taxon>
        <taxon>Bacteroidota</taxon>
        <taxon>Sphingobacteriia</taxon>
        <taxon>Sphingobacteriales</taxon>
        <taxon>Sphingobacteriaceae</taxon>
        <taxon>Arcticibacter</taxon>
    </lineage>
</organism>
<keyword evidence="1" id="KW-0472">Membrane</keyword>
<evidence type="ECO:0000313" key="3">
    <source>
        <dbReference type="Proteomes" id="UP000014174"/>
    </source>
</evidence>
<evidence type="ECO:0008006" key="4">
    <source>
        <dbReference type="Google" id="ProtNLM"/>
    </source>
</evidence>
<dbReference type="Pfam" id="PF13430">
    <property type="entry name" value="DUF4112"/>
    <property type="match status" value="1"/>
</dbReference>
<protein>
    <recommendedName>
        <fullName evidence="4">DUF4112 domain-containing protein</fullName>
    </recommendedName>
</protein>
<keyword evidence="3" id="KW-1185">Reference proteome</keyword>
<feature type="transmembrane region" description="Helical" evidence="1">
    <location>
        <begin position="59"/>
        <end position="91"/>
    </location>
</feature>
<proteinExistence type="predicted"/>
<gene>
    <name evidence="2" type="ORF">ADIARSV_0777</name>
</gene>
<dbReference type="InterPro" id="IPR025187">
    <property type="entry name" value="DUF4112"/>
</dbReference>
<comment type="caution">
    <text evidence="2">The sequence shown here is derived from an EMBL/GenBank/DDBJ whole genome shotgun (WGS) entry which is preliminary data.</text>
</comment>
<evidence type="ECO:0000313" key="2">
    <source>
        <dbReference type="EMBL" id="EOR96044.1"/>
    </source>
</evidence>
<sequence>MVKSGVSRKVVILMILNILVDAVIGAIPFIGNIFDFYYKANTRNIKLLKEHYQEGKHEGGGTGVIIVILFFLVLILALFIYLTIVFTGWFINLF</sequence>
<dbReference type="AlphaFoldDB" id="R9H4E1"/>
<feature type="transmembrane region" description="Helical" evidence="1">
    <location>
        <begin position="12"/>
        <end position="38"/>
    </location>
</feature>
<dbReference type="PANTHER" id="PTHR35519:SF2">
    <property type="entry name" value="PH DOMAIN PROTEIN"/>
    <property type="match status" value="1"/>
</dbReference>
<name>R9H4E1_9SPHI</name>
<dbReference type="PANTHER" id="PTHR35519">
    <property type="entry name" value="MEMBRANE PROTEINS"/>
    <property type="match status" value="1"/>
</dbReference>
<reference evidence="2 3" key="1">
    <citation type="journal article" date="2013" name="Genome Announc.">
        <title>Draft Genome Sequence of Arcticibacter svalbardensis Strain MN12-7T, a Member of the Family Sphingobacteriaceae Isolated from an Arctic Soil Sample.</title>
        <authorList>
            <person name="Shivaji S."/>
            <person name="Ara S."/>
            <person name="Prasad S."/>
            <person name="Manasa B.P."/>
            <person name="Begum Z."/>
            <person name="Singh A."/>
            <person name="Kumar Pinnaka A."/>
        </authorList>
    </citation>
    <scope>NUCLEOTIDE SEQUENCE [LARGE SCALE GENOMIC DNA]</scope>
    <source>
        <strain evidence="2 3">MN12-7</strain>
    </source>
</reference>
<dbReference type="EMBL" id="AQPN01000026">
    <property type="protein sequence ID" value="EOR96044.1"/>
    <property type="molecule type" value="Genomic_DNA"/>
</dbReference>
<keyword evidence="1" id="KW-0812">Transmembrane</keyword>
<accession>R9H4E1</accession>
<keyword evidence="1" id="KW-1133">Transmembrane helix</keyword>
<dbReference type="Proteomes" id="UP000014174">
    <property type="component" value="Unassembled WGS sequence"/>
</dbReference>
<evidence type="ECO:0000256" key="1">
    <source>
        <dbReference type="SAM" id="Phobius"/>
    </source>
</evidence>
<dbReference type="eggNOG" id="ENOG5032RYR">
    <property type="taxonomic scope" value="Bacteria"/>
</dbReference>